<keyword evidence="10 12" id="KW-0443">Lipid metabolism</keyword>
<dbReference type="EMBL" id="PUIV01000018">
    <property type="protein sequence ID" value="PWB93635.1"/>
    <property type="molecule type" value="Genomic_DNA"/>
</dbReference>
<dbReference type="Pfam" id="PF03331">
    <property type="entry name" value="LpxC"/>
    <property type="match status" value="1"/>
</dbReference>
<dbReference type="SUPFAM" id="SSF54211">
    <property type="entry name" value="Ribosomal protein S5 domain 2-like"/>
    <property type="match status" value="2"/>
</dbReference>
<gene>
    <name evidence="12" type="primary">lpxC</name>
    <name evidence="13" type="ORF">C5689_11980</name>
</gene>
<evidence type="ECO:0000256" key="6">
    <source>
        <dbReference type="ARBA" id="ARBA00022556"/>
    </source>
</evidence>
<keyword evidence="8 12" id="KW-0378">Hydrolase</keyword>
<dbReference type="AlphaFoldDB" id="A0A2U1SPW4"/>
<accession>A0A2U1SPW4</accession>
<comment type="function">
    <text evidence="2 12">Catalyzes the hydrolysis of UDP-3-O-myristoyl-N-acetylglucosamine to form UDP-3-O-myristoylglucosamine and acetate, the committed step in lipid A biosynthesis.</text>
</comment>
<keyword evidence="6 12" id="KW-0441">Lipid A biosynthesis</keyword>
<evidence type="ECO:0000256" key="5">
    <source>
        <dbReference type="ARBA" id="ARBA00022516"/>
    </source>
</evidence>
<organism evidence="13 14">
    <name type="scientific">Methylosinus sporium</name>
    <dbReference type="NCBI Taxonomy" id="428"/>
    <lineage>
        <taxon>Bacteria</taxon>
        <taxon>Pseudomonadati</taxon>
        <taxon>Pseudomonadota</taxon>
        <taxon>Alphaproteobacteria</taxon>
        <taxon>Hyphomicrobiales</taxon>
        <taxon>Methylocystaceae</taxon>
        <taxon>Methylosinus</taxon>
    </lineage>
</organism>
<evidence type="ECO:0000256" key="2">
    <source>
        <dbReference type="ARBA" id="ARBA00002923"/>
    </source>
</evidence>
<evidence type="ECO:0000256" key="12">
    <source>
        <dbReference type="HAMAP-Rule" id="MF_00388"/>
    </source>
</evidence>
<evidence type="ECO:0000256" key="1">
    <source>
        <dbReference type="ARBA" id="ARBA00001947"/>
    </source>
</evidence>
<evidence type="ECO:0000256" key="11">
    <source>
        <dbReference type="ARBA" id="ARBA00024535"/>
    </source>
</evidence>
<dbReference type="GO" id="GO:0016020">
    <property type="term" value="C:membrane"/>
    <property type="evidence" value="ECO:0007669"/>
    <property type="project" value="GOC"/>
</dbReference>
<keyword evidence="9 12" id="KW-0862">Zinc</keyword>
<dbReference type="InterPro" id="IPR011334">
    <property type="entry name" value="UDP-acyl_GlcNac_deAcase_C"/>
</dbReference>
<dbReference type="GO" id="GO:0009245">
    <property type="term" value="P:lipid A biosynthetic process"/>
    <property type="evidence" value="ECO:0007669"/>
    <property type="project" value="UniProtKB-UniRule"/>
</dbReference>
<evidence type="ECO:0000313" key="13">
    <source>
        <dbReference type="EMBL" id="PWB93635.1"/>
    </source>
</evidence>
<dbReference type="HAMAP" id="MF_00388">
    <property type="entry name" value="LpxC"/>
    <property type="match status" value="1"/>
</dbReference>
<evidence type="ECO:0000256" key="3">
    <source>
        <dbReference type="ARBA" id="ARBA00005002"/>
    </source>
</evidence>
<dbReference type="Proteomes" id="UP000245137">
    <property type="component" value="Unassembled WGS sequence"/>
</dbReference>
<keyword evidence="7 12" id="KW-0479">Metal-binding</keyword>
<dbReference type="Gene3D" id="3.30.1700.10">
    <property type="entry name" value="lpxc deacetylase, domain 2"/>
    <property type="match status" value="1"/>
</dbReference>
<dbReference type="InterPro" id="IPR020568">
    <property type="entry name" value="Ribosomal_Su5_D2-typ_SF"/>
</dbReference>
<comment type="catalytic activity">
    <reaction evidence="11 12">
        <text>a UDP-3-O-[(3R)-3-hydroxyacyl]-N-acetyl-alpha-D-glucosamine + H2O = a UDP-3-O-[(3R)-3-hydroxyacyl]-alpha-D-glucosamine + acetate</text>
        <dbReference type="Rhea" id="RHEA:67816"/>
        <dbReference type="ChEBI" id="CHEBI:15377"/>
        <dbReference type="ChEBI" id="CHEBI:30089"/>
        <dbReference type="ChEBI" id="CHEBI:137740"/>
        <dbReference type="ChEBI" id="CHEBI:173225"/>
        <dbReference type="EC" id="3.5.1.108"/>
    </reaction>
</comment>
<dbReference type="PANTHER" id="PTHR33694:SF1">
    <property type="entry name" value="UDP-3-O-ACYL-N-ACETYLGLUCOSAMINE DEACETYLASE 1, MITOCHONDRIAL-RELATED"/>
    <property type="match status" value="1"/>
</dbReference>
<evidence type="ECO:0000256" key="10">
    <source>
        <dbReference type="ARBA" id="ARBA00023098"/>
    </source>
</evidence>
<dbReference type="InterPro" id="IPR004463">
    <property type="entry name" value="UDP-acyl_GlcNac_deAcase"/>
</dbReference>
<keyword evidence="5 12" id="KW-0444">Lipid biosynthesis</keyword>
<dbReference type="PANTHER" id="PTHR33694">
    <property type="entry name" value="UDP-3-O-ACYL-N-ACETYLGLUCOSAMINE DEACETYLASE 1, MITOCHONDRIAL-RELATED"/>
    <property type="match status" value="1"/>
</dbReference>
<feature type="active site" description="Proton donor" evidence="12">
    <location>
        <position position="259"/>
    </location>
</feature>
<sequence length="297" mass="31107">MQTTLAAAVTLEGVGAHSGRAARLVLAPAEAGSGIVFTRFGGVDALRAEAHNVSSTELCVRLGSGAASISTIEHLMAALRGLCVDNVAIDVDGPEIPAMDGSAAAFVAAIDEAGIVRLAAPRRSIEIRAPVRVADGAAWAELSPAPSGFSLDVEISYAAAPIGRQRLRLRLTPARFRTEIARARTFGFLSDAERLWREGRALGASLDNTIVIAEGRALNPQGLRFTDEFVRHKMLDVLGDLALAGAPIIGAFRSYRGGHSLNLALVETLLATPAAFAFVGADERPRPRGPALLCASR</sequence>
<dbReference type="InterPro" id="IPR015870">
    <property type="entry name" value="UDP-acyl_N-AcGlcN_deAcase_N"/>
</dbReference>
<dbReference type="EC" id="3.5.1.108" evidence="4 12"/>
<comment type="caution">
    <text evidence="13">The sequence shown here is derived from an EMBL/GenBank/DDBJ whole genome shotgun (WGS) entry which is preliminary data.</text>
</comment>
<dbReference type="GO" id="GO:0046872">
    <property type="term" value="F:metal ion binding"/>
    <property type="evidence" value="ECO:0007669"/>
    <property type="project" value="UniProtKB-KW"/>
</dbReference>
<dbReference type="UniPathway" id="UPA00359">
    <property type="reaction ID" value="UER00478"/>
</dbReference>
<reference evidence="13 14" key="1">
    <citation type="journal article" date="2018" name="Appl. Microbiol. Biotechnol.">
        <title>Co-cultivation of the strictly anaerobic methanogen Methanosarcina barkeri with aerobic methanotrophs in an oxygen-limited membrane bioreactor.</title>
        <authorList>
            <person name="In 't Zandt M.H."/>
            <person name="van den Bosch T.J.M."/>
            <person name="Rijkers R."/>
            <person name="van Kessel M.A.H.J."/>
            <person name="Jetten M.S.M."/>
            <person name="Welte C.U."/>
        </authorList>
    </citation>
    <scope>NUCLEOTIDE SEQUENCE [LARGE SCALE GENOMIC DNA]</scope>
    <source>
        <strain evidence="13 14">DSM 17706</strain>
    </source>
</reference>
<evidence type="ECO:0000256" key="8">
    <source>
        <dbReference type="ARBA" id="ARBA00022801"/>
    </source>
</evidence>
<feature type="binding site" evidence="12">
    <location>
        <position position="236"/>
    </location>
    <ligand>
        <name>Zn(2+)</name>
        <dbReference type="ChEBI" id="CHEBI:29105"/>
    </ligand>
</feature>
<comment type="pathway">
    <text evidence="3 12">Glycolipid biosynthesis; lipid IV(A) biosynthesis; lipid IV(A) from (3R)-3-hydroxytetradecanoyl-[acyl-carrier-protein] and UDP-N-acetyl-alpha-D-glucosamine: step 2/6.</text>
</comment>
<evidence type="ECO:0000256" key="9">
    <source>
        <dbReference type="ARBA" id="ARBA00022833"/>
    </source>
</evidence>
<evidence type="ECO:0000256" key="7">
    <source>
        <dbReference type="ARBA" id="ARBA00022723"/>
    </source>
</evidence>
<comment type="cofactor">
    <cofactor evidence="1 12">
        <name>Zn(2+)</name>
        <dbReference type="ChEBI" id="CHEBI:29105"/>
    </cofactor>
</comment>
<protein>
    <recommendedName>
        <fullName evidence="4 12">UDP-3-O-acyl-N-acetylglucosamine deacetylase</fullName>
        <shortName evidence="12">UDP-3-O-acyl-GlcNAc deacetylase</shortName>
        <ecNumber evidence="4 12">3.5.1.108</ecNumber>
    </recommendedName>
    <alternativeName>
        <fullName evidence="12">UDP-3-O-[R-3-hydroxymyristoyl]-N-acetylglucosamine deacetylase</fullName>
    </alternativeName>
</protein>
<evidence type="ECO:0000256" key="4">
    <source>
        <dbReference type="ARBA" id="ARBA00012745"/>
    </source>
</evidence>
<feature type="binding site" evidence="12">
    <location>
        <position position="74"/>
    </location>
    <ligand>
        <name>Zn(2+)</name>
        <dbReference type="ChEBI" id="CHEBI:29105"/>
    </ligand>
</feature>
<proteinExistence type="inferred from homology"/>
<dbReference type="Gene3D" id="3.30.230.20">
    <property type="entry name" value="lpxc deacetylase, domain 1"/>
    <property type="match status" value="1"/>
</dbReference>
<dbReference type="OrthoDB" id="9802746at2"/>
<comment type="similarity">
    <text evidence="12">Belongs to the LpxC family.</text>
</comment>
<keyword evidence="14" id="KW-1185">Reference proteome</keyword>
<dbReference type="NCBIfam" id="TIGR00325">
    <property type="entry name" value="lpxC"/>
    <property type="match status" value="1"/>
</dbReference>
<evidence type="ECO:0000313" key="14">
    <source>
        <dbReference type="Proteomes" id="UP000245137"/>
    </source>
</evidence>
<name>A0A2U1SPW4_METSR</name>
<dbReference type="GO" id="GO:0103117">
    <property type="term" value="F:UDP-3-O-acyl-N-acetylglucosamine deacetylase activity"/>
    <property type="evidence" value="ECO:0007669"/>
    <property type="project" value="UniProtKB-UniRule"/>
</dbReference>
<feature type="binding site" evidence="12">
    <location>
        <position position="232"/>
    </location>
    <ligand>
        <name>Zn(2+)</name>
        <dbReference type="ChEBI" id="CHEBI:29105"/>
    </ligand>
</feature>